<dbReference type="EMBL" id="CP000474">
    <property type="protein sequence ID" value="ABM07425.1"/>
    <property type="molecule type" value="Genomic_DNA"/>
</dbReference>
<dbReference type="Gene3D" id="3.30.470.20">
    <property type="entry name" value="ATP-grasp fold, B domain"/>
    <property type="match status" value="1"/>
</dbReference>
<gene>
    <name evidence="3" type="ordered locus">AAur_0761</name>
</gene>
<dbReference type="PANTHER" id="PTHR23132:SF23">
    <property type="entry name" value="D-ALANINE--D-ALANINE LIGASE B"/>
    <property type="match status" value="1"/>
</dbReference>
<dbReference type="AlphaFoldDB" id="A1R2V0"/>
<dbReference type="GO" id="GO:0008716">
    <property type="term" value="F:D-alanine-D-alanine ligase activity"/>
    <property type="evidence" value="ECO:0007669"/>
    <property type="project" value="TreeGrafter"/>
</dbReference>
<dbReference type="STRING" id="290340.AAur_0761"/>
<keyword evidence="1" id="KW-0547">Nucleotide-binding</keyword>
<dbReference type="SUPFAM" id="SSF56059">
    <property type="entry name" value="Glutathione synthetase ATP-binding domain-like"/>
    <property type="match status" value="1"/>
</dbReference>
<dbReference type="InterPro" id="IPR011761">
    <property type="entry name" value="ATP-grasp"/>
</dbReference>
<sequence length="303" mass="31813">MARILVTGVGGPAGLSLARQLRGLGHWVLGVDMQEVPASAADIVSLVSPASSAGYLWELRGLVANHGIELLVPTVSDELVLVAEAREDFAPGVEVLIADPAPVRIANDKYLTMRCLDTAGVAVPGFGLPGDFASVSEAMARFGGALVVKPRVSRGGRGVQILERTADGGRNAARIWASLDDSWIVQRFAPGTEYAPVVFRGELATGDDGLVVVLEKTELKEGRVGNAVSVRKVELSMAADVAHVARAATAALGLTGPIDVDVRRMPDGKPVVLEVNARFGANSAHAPELLDHALRRYVPGRLV</sequence>
<evidence type="ECO:0000313" key="3">
    <source>
        <dbReference type="EMBL" id="ABM07425.1"/>
    </source>
</evidence>
<dbReference type="OrthoDB" id="4423634at2"/>
<evidence type="ECO:0000313" key="4">
    <source>
        <dbReference type="Proteomes" id="UP000000637"/>
    </source>
</evidence>
<dbReference type="GO" id="GO:0005524">
    <property type="term" value="F:ATP binding"/>
    <property type="evidence" value="ECO:0007669"/>
    <property type="project" value="UniProtKB-UniRule"/>
</dbReference>
<feature type="domain" description="ATP-grasp" evidence="2">
    <location>
        <begin position="113"/>
        <end position="303"/>
    </location>
</feature>
<keyword evidence="1" id="KW-0067">ATP-binding</keyword>
<dbReference type="KEGG" id="aau:AAur_0761"/>
<proteinExistence type="predicted"/>
<organism evidence="3 4">
    <name type="scientific">Paenarthrobacter aurescens (strain TC1)</name>
    <dbReference type="NCBI Taxonomy" id="290340"/>
    <lineage>
        <taxon>Bacteria</taxon>
        <taxon>Bacillati</taxon>
        <taxon>Actinomycetota</taxon>
        <taxon>Actinomycetes</taxon>
        <taxon>Micrococcales</taxon>
        <taxon>Micrococcaceae</taxon>
        <taxon>Paenarthrobacter</taxon>
    </lineage>
</organism>
<dbReference type="RefSeq" id="WP_011773510.1">
    <property type="nucleotide sequence ID" value="NC_008711.1"/>
</dbReference>
<evidence type="ECO:0000259" key="2">
    <source>
        <dbReference type="PROSITE" id="PS50975"/>
    </source>
</evidence>
<dbReference type="HOGENOM" id="CLU_052967_4_0_11"/>
<dbReference type="InterPro" id="IPR003806">
    <property type="entry name" value="ATP-grasp_PylC-type"/>
</dbReference>
<reference evidence="3 4" key="1">
    <citation type="journal article" date="2006" name="PLoS Genet.">
        <title>Secrets of soil survival revealed by the genome sequence of Arthrobacter aurescens TC1.</title>
        <authorList>
            <person name="Mongodin E.F."/>
            <person name="Shapir N."/>
            <person name="Daugherty S.C."/>
            <person name="DeBoy R.T."/>
            <person name="Emerson J.B."/>
            <person name="Shvartzbeyn A."/>
            <person name="Radune D."/>
            <person name="Vamathevan J."/>
            <person name="Riggs F."/>
            <person name="Grinberg V."/>
            <person name="Khouri H."/>
            <person name="Wackett L.P."/>
            <person name="Nelson K.E."/>
            <person name="Sadowsky M.J."/>
        </authorList>
    </citation>
    <scope>NUCLEOTIDE SEQUENCE [LARGE SCALE GENOMIC DNA]</scope>
    <source>
        <strain evidence="3 4">TC1</strain>
    </source>
</reference>
<dbReference type="eggNOG" id="COG0189">
    <property type="taxonomic scope" value="Bacteria"/>
</dbReference>
<dbReference type="InterPro" id="IPR013815">
    <property type="entry name" value="ATP_grasp_subdomain_1"/>
</dbReference>
<dbReference type="PANTHER" id="PTHR23132">
    <property type="entry name" value="D-ALANINE--D-ALANINE LIGASE"/>
    <property type="match status" value="1"/>
</dbReference>
<dbReference type="Gene3D" id="3.30.1490.20">
    <property type="entry name" value="ATP-grasp fold, A domain"/>
    <property type="match status" value="1"/>
</dbReference>
<protein>
    <recommendedName>
        <fullName evidence="2">ATP-grasp domain-containing protein</fullName>
    </recommendedName>
</protein>
<dbReference type="Pfam" id="PF02655">
    <property type="entry name" value="ATP-grasp_3"/>
    <property type="match status" value="1"/>
</dbReference>
<keyword evidence="4" id="KW-1185">Reference proteome</keyword>
<dbReference type="PROSITE" id="PS50975">
    <property type="entry name" value="ATP_GRASP"/>
    <property type="match status" value="1"/>
</dbReference>
<dbReference type="Gene3D" id="3.40.50.20">
    <property type="match status" value="1"/>
</dbReference>
<name>A1R2V0_PAEAT</name>
<dbReference type="GO" id="GO:0046872">
    <property type="term" value="F:metal ion binding"/>
    <property type="evidence" value="ECO:0007669"/>
    <property type="project" value="InterPro"/>
</dbReference>
<dbReference type="Proteomes" id="UP000000637">
    <property type="component" value="Chromosome"/>
</dbReference>
<evidence type="ECO:0000256" key="1">
    <source>
        <dbReference type="PROSITE-ProRule" id="PRU00409"/>
    </source>
</evidence>
<accession>A1R2V0</accession>